<evidence type="ECO:0000313" key="2">
    <source>
        <dbReference type="EMBL" id="KAH1178998.1"/>
    </source>
</evidence>
<evidence type="ECO:0000256" key="1">
    <source>
        <dbReference type="SAM" id="MobiDB-lite"/>
    </source>
</evidence>
<organism evidence="2 3">
    <name type="scientific">Mauremys mutica</name>
    <name type="common">yellowpond turtle</name>
    <dbReference type="NCBI Taxonomy" id="74926"/>
    <lineage>
        <taxon>Eukaryota</taxon>
        <taxon>Metazoa</taxon>
        <taxon>Chordata</taxon>
        <taxon>Craniata</taxon>
        <taxon>Vertebrata</taxon>
        <taxon>Euteleostomi</taxon>
        <taxon>Archelosauria</taxon>
        <taxon>Testudinata</taxon>
        <taxon>Testudines</taxon>
        <taxon>Cryptodira</taxon>
        <taxon>Durocryptodira</taxon>
        <taxon>Testudinoidea</taxon>
        <taxon>Geoemydidae</taxon>
        <taxon>Geoemydinae</taxon>
        <taxon>Mauremys</taxon>
    </lineage>
</organism>
<keyword evidence="3" id="KW-1185">Reference proteome</keyword>
<accession>A0A9D3XFM7</accession>
<evidence type="ECO:0000313" key="3">
    <source>
        <dbReference type="Proteomes" id="UP000827986"/>
    </source>
</evidence>
<comment type="caution">
    <text evidence="2">The sequence shown here is derived from an EMBL/GenBank/DDBJ whole genome shotgun (WGS) entry which is preliminary data.</text>
</comment>
<dbReference type="AlphaFoldDB" id="A0A9D3XFM7"/>
<sequence>MLQCPPAFALTPQQASARGCSQRTVGKVAVTILCQDSDLPHRTAAGARQNPTQLAEADPAGGRQTGCRRKTQGMSGKGGKKGNACTPRSAKSLAFRESDLLFPSSFCHQTRPCQLLLPHAMKTHFQTPGLQPGKTAGAPIFGMSIQAHSTSTTQSPIQPK</sequence>
<gene>
    <name evidence="2" type="ORF">KIL84_000329</name>
</gene>
<dbReference type="Proteomes" id="UP000827986">
    <property type="component" value="Unassembled WGS sequence"/>
</dbReference>
<name>A0A9D3XFM7_9SAUR</name>
<feature type="region of interest" description="Disordered" evidence="1">
    <location>
        <begin position="42"/>
        <end position="87"/>
    </location>
</feature>
<proteinExistence type="predicted"/>
<protein>
    <submittedName>
        <fullName evidence="2">Uncharacterized protein</fullName>
    </submittedName>
</protein>
<reference evidence="2" key="1">
    <citation type="submission" date="2021-09" db="EMBL/GenBank/DDBJ databases">
        <title>The genome of Mauremys mutica provides insights into the evolution of semi-aquatic lifestyle.</title>
        <authorList>
            <person name="Gong S."/>
            <person name="Gao Y."/>
        </authorList>
    </citation>
    <scope>NUCLEOTIDE SEQUENCE</scope>
    <source>
        <strain evidence="2">MM-2020</strain>
        <tissue evidence="2">Muscle</tissue>
    </source>
</reference>
<dbReference type="EMBL" id="JAHDVG010000473">
    <property type="protein sequence ID" value="KAH1178998.1"/>
    <property type="molecule type" value="Genomic_DNA"/>
</dbReference>